<name>A0A382R6V0_9ZZZZ</name>
<evidence type="ECO:0000256" key="1">
    <source>
        <dbReference type="SAM" id="MobiDB-lite"/>
    </source>
</evidence>
<dbReference type="EMBL" id="UINC01119532">
    <property type="protein sequence ID" value="SVC93416.1"/>
    <property type="molecule type" value="Genomic_DNA"/>
</dbReference>
<sequence>MRRLQAQGEESMSKLKMIQVGTGGWG</sequence>
<dbReference type="AlphaFoldDB" id="A0A382R6V0"/>
<protein>
    <submittedName>
        <fullName evidence="2">Uncharacterized protein</fullName>
    </submittedName>
</protein>
<accession>A0A382R6V0</accession>
<feature type="region of interest" description="Disordered" evidence="1">
    <location>
        <begin position="1"/>
        <end position="26"/>
    </location>
</feature>
<gene>
    <name evidence="2" type="ORF">METZ01_LOCUS346270</name>
</gene>
<feature type="non-terminal residue" evidence="2">
    <location>
        <position position="26"/>
    </location>
</feature>
<reference evidence="2" key="1">
    <citation type="submission" date="2018-05" db="EMBL/GenBank/DDBJ databases">
        <authorList>
            <person name="Lanie J.A."/>
            <person name="Ng W.-L."/>
            <person name="Kazmierczak K.M."/>
            <person name="Andrzejewski T.M."/>
            <person name="Davidsen T.M."/>
            <person name="Wayne K.J."/>
            <person name="Tettelin H."/>
            <person name="Glass J.I."/>
            <person name="Rusch D."/>
            <person name="Podicherti R."/>
            <person name="Tsui H.-C.T."/>
            <person name="Winkler M.E."/>
        </authorList>
    </citation>
    <scope>NUCLEOTIDE SEQUENCE</scope>
</reference>
<evidence type="ECO:0000313" key="2">
    <source>
        <dbReference type="EMBL" id="SVC93416.1"/>
    </source>
</evidence>
<proteinExistence type="predicted"/>
<organism evidence="2">
    <name type="scientific">marine metagenome</name>
    <dbReference type="NCBI Taxonomy" id="408172"/>
    <lineage>
        <taxon>unclassified sequences</taxon>
        <taxon>metagenomes</taxon>
        <taxon>ecological metagenomes</taxon>
    </lineage>
</organism>